<evidence type="ECO:0000313" key="4">
    <source>
        <dbReference type="Proteomes" id="UP000623419"/>
    </source>
</evidence>
<dbReference type="PANTHER" id="PTHR34473">
    <property type="entry name" value="UPF0699 TRANSMEMBRANE PROTEIN YDBS"/>
    <property type="match status" value="1"/>
</dbReference>
<feature type="transmembrane region" description="Helical" evidence="1">
    <location>
        <begin position="28"/>
        <end position="52"/>
    </location>
</feature>
<keyword evidence="4" id="KW-1185">Reference proteome</keyword>
<dbReference type="PANTHER" id="PTHR34473:SF3">
    <property type="entry name" value="TRANSMEMBRANE PROTEIN-RELATED"/>
    <property type="match status" value="1"/>
</dbReference>
<feature type="transmembrane region" description="Helical" evidence="1">
    <location>
        <begin position="58"/>
        <end position="78"/>
    </location>
</feature>
<sequence length="172" mass="18610">MNPTDPAAPSFQPFAADWQPLAPAARRVGAGVGAFWGLVIGVVVAVPLAVALDIGPAAKAGLGLAVAVLPALVFYAWARARWRRTQWRLDAGGLRVRRGVVWHSEVLVPRSRVQHLDLERGPIERHFGLATLVVHTAGTRMHALRQSGFLDDDAVALRDALLPETDRHDDSL</sequence>
<dbReference type="InterPro" id="IPR005182">
    <property type="entry name" value="YdbS-like_PH"/>
</dbReference>
<feature type="domain" description="YdbS-like PH" evidence="2">
    <location>
        <begin position="82"/>
        <end position="141"/>
    </location>
</feature>
<reference evidence="4" key="1">
    <citation type="journal article" date="2019" name="Int. J. Syst. Evol. Microbiol.">
        <title>The Global Catalogue of Microorganisms (GCM) 10K type strain sequencing project: providing services to taxonomists for standard genome sequencing and annotation.</title>
        <authorList>
            <consortium name="The Broad Institute Genomics Platform"/>
            <consortium name="The Broad Institute Genome Sequencing Center for Infectious Disease"/>
            <person name="Wu L."/>
            <person name="Ma J."/>
        </authorList>
    </citation>
    <scope>NUCLEOTIDE SEQUENCE [LARGE SCALE GENOMIC DNA]</scope>
    <source>
        <strain evidence="4">CGMCC 1.15905</strain>
    </source>
</reference>
<evidence type="ECO:0000256" key="1">
    <source>
        <dbReference type="SAM" id="Phobius"/>
    </source>
</evidence>
<evidence type="ECO:0000313" key="3">
    <source>
        <dbReference type="EMBL" id="GGA79311.1"/>
    </source>
</evidence>
<comment type="caution">
    <text evidence="3">The sequence shown here is derived from an EMBL/GenBank/DDBJ whole genome shotgun (WGS) entry which is preliminary data.</text>
</comment>
<dbReference type="Proteomes" id="UP000623419">
    <property type="component" value="Unassembled WGS sequence"/>
</dbReference>
<keyword evidence="1" id="KW-1133">Transmembrane helix</keyword>
<protein>
    <recommendedName>
        <fullName evidence="2">YdbS-like PH domain-containing protein</fullName>
    </recommendedName>
</protein>
<keyword evidence="1" id="KW-0812">Transmembrane</keyword>
<organism evidence="3 4">
    <name type="scientific">Arenimonas soli</name>
    <dbReference type="NCBI Taxonomy" id="2269504"/>
    <lineage>
        <taxon>Bacteria</taxon>
        <taxon>Pseudomonadati</taxon>
        <taxon>Pseudomonadota</taxon>
        <taxon>Gammaproteobacteria</taxon>
        <taxon>Lysobacterales</taxon>
        <taxon>Lysobacteraceae</taxon>
        <taxon>Arenimonas</taxon>
    </lineage>
</organism>
<evidence type="ECO:0000259" key="2">
    <source>
        <dbReference type="Pfam" id="PF03703"/>
    </source>
</evidence>
<accession>A0ABQ1HJT2</accession>
<keyword evidence="1" id="KW-0472">Membrane</keyword>
<dbReference type="RefSeq" id="WP_188663198.1">
    <property type="nucleotide sequence ID" value="NZ_BMKC01000002.1"/>
</dbReference>
<name>A0ABQ1HJT2_9GAMM</name>
<dbReference type="Pfam" id="PF03703">
    <property type="entry name" value="bPH_2"/>
    <property type="match status" value="1"/>
</dbReference>
<dbReference type="EMBL" id="BMKC01000002">
    <property type="protein sequence ID" value="GGA79311.1"/>
    <property type="molecule type" value="Genomic_DNA"/>
</dbReference>
<proteinExistence type="predicted"/>
<gene>
    <name evidence="3" type="ORF">GCM10011521_16940</name>
</gene>